<gene>
    <name evidence="2" type="ORF">CEXT_513411</name>
</gene>
<keyword evidence="3" id="KW-1185">Reference proteome</keyword>
<reference evidence="2 3" key="1">
    <citation type="submission" date="2021-06" db="EMBL/GenBank/DDBJ databases">
        <title>Caerostris extrusa draft genome.</title>
        <authorList>
            <person name="Kono N."/>
            <person name="Arakawa K."/>
        </authorList>
    </citation>
    <scope>NUCLEOTIDE SEQUENCE [LARGE SCALE GENOMIC DNA]</scope>
</reference>
<proteinExistence type="predicted"/>
<dbReference type="Proteomes" id="UP001054945">
    <property type="component" value="Unassembled WGS sequence"/>
</dbReference>
<comment type="caution">
    <text evidence="2">The sequence shown here is derived from an EMBL/GenBank/DDBJ whole genome shotgun (WGS) entry which is preliminary data.</text>
</comment>
<name>A0AAV4SHP4_CAEEX</name>
<feature type="compositionally biased region" description="Basic and acidic residues" evidence="1">
    <location>
        <begin position="146"/>
        <end position="155"/>
    </location>
</feature>
<dbReference type="AlphaFoldDB" id="A0AAV4SHP4"/>
<accession>A0AAV4SHP4</accession>
<evidence type="ECO:0000313" key="3">
    <source>
        <dbReference type="Proteomes" id="UP001054945"/>
    </source>
</evidence>
<protein>
    <submittedName>
        <fullName evidence="2">Uncharacterized protein</fullName>
    </submittedName>
</protein>
<evidence type="ECO:0000313" key="2">
    <source>
        <dbReference type="EMBL" id="GIY32879.1"/>
    </source>
</evidence>
<dbReference type="EMBL" id="BPLR01009562">
    <property type="protein sequence ID" value="GIY32879.1"/>
    <property type="molecule type" value="Genomic_DNA"/>
</dbReference>
<sequence>MLFGNSFIYCTLYSCTRFQIDGSIKPELDFSSLFTMATSEINLAINTMPIEFDSPETPPLYKQGCFAEESSPLERRTRERVKVSGQKGALNGANLLKQKRITTIGRLGEGAKVKWEKKYVGEERIVTVSQYLGLMKSNLKSSTSTCRKDVEDGTEHPSLLCTSSNELP</sequence>
<feature type="region of interest" description="Disordered" evidence="1">
    <location>
        <begin position="143"/>
        <end position="168"/>
    </location>
</feature>
<organism evidence="2 3">
    <name type="scientific">Caerostris extrusa</name>
    <name type="common">Bark spider</name>
    <name type="synonym">Caerostris bankana</name>
    <dbReference type="NCBI Taxonomy" id="172846"/>
    <lineage>
        <taxon>Eukaryota</taxon>
        <taxon>Metazoa</taxon>
        <taxon>Ecdysozoa</taxon>
        <taxon>Arthropoda</taxon>
        <taxon>Chelicerata</taxon>
        <taxon>Arachnida</taxon>
        <taxon>Araneae</taxon>
        <taxon>Araneomorphae</taxon>
        <taxon>Entelegynae</taxon>
        <taxon>Araneoidea</taxon>
        <taxon>Araneidae</taxon>
        <taxon>Caerostris</taxon>
    </lineage>
</organism>
<evidence type="ECO:0000256" key="1">
    <source>
        <dbReference type="SAM" id="MobiDB-lite"/>
    </source>
</evidence>